<feature type="compositionally biased region" description="Basic and acidic residues" evidence="1">
    <location>
        <begin position="13"/>
        <end position="23"/>
    </location>
</feature>
<dbReference type="OrthoDB" id="8196822at2759"/>
<dbReference type="EMBL" id="CAKOFQ010006691">
    <property type="protein sequence ID" value="CAH1961086.1"/>
    <property type="molecule type" value="Genomic_DNA"/>
</dbReference>
<protein>
    <submittedName>
        <fullName evidence="2">Uncharacterized protein</fullName>
    </submittedName>
</protein>
<accession>A0A9P0JTJ0</accession>
<reference evidence="2" key="1">
    <citation type="submission" date="2022-03" db="EMBL/GenBank/DDBJ databases">
        <authorList>
            <person name="Sayadi A."/>
        </authorList>
    </citation>
    <scope>NUCLEOTIDE SEQUENCE</scope>
</reference>
<keyword evidence="3" id="KW-1185">Reference proteome</keyword>
<dbReference type="InterPro" id="IPR011011">
    <property type="entry name" value="Znf_FYVE_PHD"/>
</dbReference>
<feature type="region of interest" description="Disordered" evidence="1">
    <location>
        <begin position="1"/>
        <end position="23"/>
    </location>
</feature>
<comment type="caution">
    <text evidence="2">The sequence shown here is derived from an EMBL/GenBank/DDBJ whole genome shotgun (WGS) entry which is preliminary data.</text>
</comment>
<gene>
    <name evidence="2" type="ORF">ACAOBT_LOCUS3970</name>
</gene>
<name>A0A9P0JTJ0_ACAOB</name>
<evidence type="ECO:0000313" key="2">
    <source>
        <dbReference type="EMBL" id="CAH1961086.1"/>
    </source>
</evidence>
<dbReference type="SUPFAM" id="SSF57903">
    <property type="entry name" value="FYVE/PHD zinc finger"/>
    <property type="match status" value="1"/>
</dbReference>
<feature type="compositionally biased region" description="Basic residues" evidence="1">
    <location>
        <begin position="1"/>
        <end position="12"/>
    </location>
</feature>
<dbReference type="AlphaFoldDB" id="A0A9P0JTJ0"/>
<evidence type="ECO:0000313" key="3">
    <source>
        <dbReference type="Proteomes" id="UP001152888"/>
    </source>
</evidence>
<proteinExistence type="predicted"/>
<evidence type="ECO:0000256" key="1">
    <source>
        <dbReference type="SAM" id="MobiDB-lite"/>
    </source>
</evidence>
<dbReference type="Gene3D" id="3.30.40.10">
    <property type="entry name" value="Zinc/RING finger domain, C3HC4 (zinc finger)"/>
    <property type="match status" value="1"/>
</dbReference>
<dbReference type="InterPro" id="IPR013083">
    <property type="entry name" value="Znf_RING/FYVE/PHD"/>
</dbReference>
<organism evidence="2 3">
    <name type="scientific">Acanthoscelides obtectus</name>
    <name type="common">Bean weevil</name>
    <name type="synonym">Bruchus obtectus</name>
    <dbReference type="NCBI Taxonomy" id="200917"/>
    <lineage>
        <taxon>Eukaryota</taxon>
        <taxon>Metazoa</taxon>
        <taxon>Ecdysozoa</taxon>
        <taxon>Arthropoda</taxon>
        <taxon>Hexapoda</taxon>
        <taxon>Insecta</taxon>
        <taxon>Pterygota</taxon>
        <taxon>Neoptera</taxon>
        <taxon>Endopterygota</taxon>
        <taxon>Coleoptera</taxon>
        <taxon>Polyphaga</taxon>
        <taxon>Cucujiformia</taxon>
        <taxon>Chrysomeloidea</taxon>
        <taxon>Chrysomelidae</taxon>
        <taxon>Bruchinae</taxon>
        <taxon>Bruchini</taxon>
        <taxon>Acanthoscelides</taxon>
    </lineage>
</organism>
<dbReference type="Proteomes" id="UP001152888">
    <property type="component" value="Unassembled WGS sequence"/>
</dbReference>
<sequence length="73" mass="8607">MKTKSNPKKKYNIKKDEATDKSSKQEYYCPLCREKYGDTAEVWIECTICKYWWYEACTSYESGIFTCDLCAMG</sequence>